<dbReference type="EMBL" id="RJVG01000010">
    <property type="protein sequence ID" value="ROR25683.1"/>
    <property type="molecule type" value="Genomic_DNA"/>
</dbReference>
<protein>
    <recommendedName>
        <fullName evidence="4">tRNA pseudouridine synthase A</fullName>
        <ecNumber evidence="4">5.4.99.12</ecNumber>
    </recommendedName>
    <alternativeName>
        <fullName evidence="4">tRNA pseudouridine(38-40) synthase</fullName>
    </alternativeName>
    <alternativeName>
        <fullName evidence="4">tRNA pseudouridylate synthase I</fullName>
    </alternativeName>
    <alternativeName>
        <fullName evidence="4">tRNA-uridine isomerase I</fullName>
    </alternativeName>
</protein>
<dbReference type="Pfam" id="PF01416">
    <property type="entry name" value="PseudoU_synth_1"/>
    <property type="match status" value="2"/>
</dbReference>
<gene>
    <name evidence="4" type="primary">truA</name>
    <name evidence="9" type="ORF">EDD66_11039</name>
</gene>
<comment type="caution">
    <text evidence="4">Lacks conserved residue(s) required for the propagation of feature annotation.</text>
</comment>
<dbReference type="InterPro" id="IPR020103">
    <property type="entry name" value="PsdUridine_synth_cat_dom_sf"/>
</dbReference>
<dbReference type="NCBIfam" id="TIGR00071">
    <property type="entry name" value="hisT_truA"/>
    <property type="match status" value="1"/>
</dbReference>
<dbReference type="FunFam" id="3.30.70.580:FF:000001">
    <property type="entry name" value="tRNA pseudouridine synthase A"/>
    <property type="match status" value="1"/>
</dbReference>
<evidence type="ECO:0000256" key="2">
    <source>
        <dbReference type="ARBA" id="ARBA00022694"/>
    </source>
</evidence>
<evidence type="ECO:0000256" key="5">
    <source>
        <dbReference type="PIRSR" id="PIRSR001430-1"/>
    </source>
</evidence>
<dbReference type="Proteomes" id="UP000273083">
    <property type="component" value="Unassembled WGS sequence"/>
</dbReference>
<dbReference type="GO" id="GO:0003723">
    <property type="term" value="F:RNA binding"/>
    <property type="evidence" value="ECO:0007669"/>
    <property type="project" value="InterPro"/>
</dbReference>
<dbReference type="Gene3D" id="3.30.70.660">
    <property type="entry name" value="Pseudouridine synthase I, catalytic domain, C-terminal subdomain"/>
    <property type="match status" value="1"/>
</dbReference>
<comment type="function">
    <text evidence="4">Formation of pseudouridine at positions 38, 39 and 40 in the anticodon stem and loop of transfer RNAs.</text>
</comment>
<feature type="binding site" evidence="4 6">
    <location>
        <position position="115"/>
    </location>
    <ligand>
        <name>substrate</name>
    </ligand>
</feature>
<dbReference type="CDD" id="cd02570">
    <property type="entry name" value="PseudoU_synth_EcTruA"/>
    <property type="match status" value="1"/>
</dbReference>
<evidence type="ECO:0000256" key="3">
    <source>
        <dbReference type="ARBA" id="ARBA00023235"/>
    </source>
</evidence>
<accession>A0A3N1XG30</accession>
<evidence type="ECO:0000256" key="4">
    <source>
        <dbReference type="HAMAP-Rule" id="MF_00171"/>
    </source>
</evidence>
<feature type="domain" description="Pseudouridine synthase I TruA alpha/beta" evidence="8">
    <location>
        <begin position="148"/>
        <end position="249"/>
    </location>
</feature>
<dbReference type="InterPro" id="IPR001406">
    <property type="entry name" value="PsdUridine_synth_TruA"/>
</dbReference>
<dbReference type="EC" id="5.4.99.12" evidence="4"/>
<dbReference type="GO" id="GO:0160147">
    <property type="term" value="F:tRNA pseudouridine(38-40) synthase activity"/>
    <property type="evidence" value="ECO:0007669"/>
    <property type="project" value="UniProtKB-EC"/>
</dbReference>
<keyword evidence="10" id="KW-1185">Reference proteome</keyword>
<evidence type="ECO:0000259" key="8">
    <source>
        <dbReference type="Pfam" id="PF01416"/>
    </source>
</evidence>
<comment type="similarity">
    <text evidence="1 4 7">Belongs to the tRNA pseudouridine synthase TruA family.</text>
</comment>
<dbReference type="HAMAP" id="MF_00171">
    <property type="entry name" value="TruA"/>
    <property type="match status" value="1"/>
</dbReference>
<sequence length="249" mass="28486">MLSRNIKMTIMYDGSGYSGWQRLGKKAVKESIQGCIEESLSSILNEKVKIIGASRTDQGVHAYGMAANFHTKTMIDLEEIKKELNGNLKDDIRILKIEEVNNNFHSRYSARCKTYIYKIDNRDKGSVFHRKYTHHHQGQLDIKNMQTAANYLIGKHDFKGFSSQMNDNRTTIREIYSLTISREGQNIIITIKGNGFLYNMVRIISGTLIEVGEGKMKPKEIRKILDTKDRSLAGPKAEFQGLTLKEIEY</sequence>
<keyword evidence="2 4" id="KW-0819">tRNA processing</keyword>
<dbReference type="SUPFAM" id="SSF55120">
    <property type="entry name" value="Pseudouridine synthase"/>
    <property type="match status" value="1"/>
</dbReference>
<feature type="active site" description="Nucleophile" evidence="4 5">
    <location>
        <position position="57"/>
    </location>
</feature>
<dbReference type="AlphaFoldDB" id="A0A3N1XG30"/>
<evidence type="ECO:0000256" key="6">
    <source>
        <dbReference type="PIRSR" id="PIRSR001430-2"/>
    </source>
</evidence>
<comment type="caution">
    <text evidence="9">The sequence shown here is derived from an EMBL/GenBank/DDBJ whole genome shotgun (WGS) entry which is preliminary data.</text>
</comment>
<evidence type="ECO:0000313" key="10">
    <source>
        <dbReference type="Proteomes" id="UP000273083"/>
    </source>
</evidence>
<organism evidence="9 10">
    <name type="scientific">Mobilisporobacter senegalensis</name>
    <dbReference type="NCBI Taxonomy" id="1329262"/>
    <lineage>
        <taxon>Bacteria</taxon>
        <taxon>Bacillati</taxon>
        <taxon>Bacillota</taxon>
        <taxon>Clostridia</taxon>
        <taxon>Lachnospirales</taxon>
        <taxon>Lachnospiraceae</taxon>
        <taxon>Mobilisporobacter</taxon>
    </lineage>
</organism>
<evidence type="ECO:0000313" key="9">
    <source>
        <dbReference type="EMBL" id="ROR25683.1"/>
    </source>
</evidence>
<keyword evidence="3 4" id="KW-0413">Isomerase</keyword>
<reference evidence="9 10" key="1">
    <citation type="submission" date="2018-11" db="EMBL/GenBank/DDBJ databases">
        <title>Genomic Encyclopedia of Type Strains, Phase IV (KMG-IV): sequencing the most valuable type-strain genomes for metagenomic binning, comparative biology and taxonomic classification.</title>
        <authorList>
            <person name="Goeker M."/>
        </authorList>
    </citation>
    <scope>NUCLEOTIDE SEQUENCE [LARGE SCALE GENOMIC DNA]</scope>
    <source>
        <strain evidence="9 10">DSM 26537</strain>
    </source>
</reference>
<dbReference type="PIRSF" id="PIRSF001430">
    <property type="entry name" value="tRNA_psdUrid_synth"/>
    <property type="match status" value="1"/>
</dbReference>
<dbReference type="PANTHER" id="PTHR11142:SF0">
    <property type="entry name" value="TRNA PSEUDOURIDINE SYNTHASE-LIKE 1"/>
    <property type="match status" value="1"/>
</dbReference>
<evidence type="ECO:0000256" key="1">
    <source>
        <dbReference type="ARBA" id="ARBA00009375"/>
    </source>
</evidence>
<dbReference type="InterPro" id="IPR020095">
    <property type="entry name" value="PsdUridine_synth_TruA_C"/>
</dbReference>
<dbReference type="GO" id="GO:0031119">
    <property type="term" value="P:tRNA pseudouridine synthesis"/>
    <property type="evidence" value="ECO:0007669"/>
    <property type="project" value="UniProtKB-UniRule"/>
</dbReference>
<dbReference type="Gene3D" id="3.30.70.580">
    <property type="entry name" value="Pseudouridine synthase I, catalytic domain, N-terminal subdomain"/>
    <property type="match status" value="1"/>
</dbReference>
<dbReference type="OrthoDB" id="9811823at2"/>
<dbReference type="InterPro" id="IPR020097">
    <property type="entry name" value="PsdUridine_synth_TruA_a/b_dom"/>
</dbReference>
<proteinExistence type="inferred from homology"/>
<evidence type="ECO:0000256" key="7">
    <source>
        <dbReference type="RuleBase" id="RU003792"/>
    </source>
</evidence>
<comment type="catalytic activity">
    <reaction evidence="4 7">
        <text>uridine(38/39/40) in tRNA = pseudouridine(38/39/40) in tRNA</text>
        <dbReference type="Rhea" id="RHEA:22376"/>
        <dbReference type="Rhea" id="RHEA-COMP:10085"/>
        <dbReference type="Rhea" id="RHEA-COMP:10087"/>
        <dbReference type="ChEBI" id="CHEBI:65314"/>
        <dbReference type="ChEBI" id="CHEBI:65315"/>
        <dbReference type="EC" id="5.4.99.12"/>
    </reaction>
</comment>
<comment type="subunit">
    <text evidence="4">Homodimer.</text>
</comment>
<dbReference type="PANTHER" id="PTHR11142">
    <property type="entry name" value="PSEUDOURIDYLATE SYNTHASE"/>
    <property type="match status" value="1"/>
</dbReference>
<dbReference type="InterPro" id="IPR020094">
    <property type="entry name" value="TruA/RsuA/RluB/E/F_N"/>
</dbReference>
<name>A0A3N1XG30_9FIRM</name>
<feature type="domain" description="Pseudouridine synthase I TruA alpha/beta" evidence="8">
    <location>
        <begin position="10"/>
        <end position="109"/>
    </location>
</feature>